<dbReference type="AlphaFoldDB" id="A0A7H0LIZ2"/>
<dbReference type="KEGG" id="spap:H3Z74_23995"/>
<dbReference type="GO" id="GO:0016787">
    <property type="term" value="F:hydrolase activity"/>
    <property type="evidence" value="ECO:0007669"/>
    <property type="project" value="UniProtKB-KW"/>
</dbReference>
<dbReference type="REBASE" id="456749">
    <property type="entry name" value="V.Sal22537ORF24000P"/>
</dbReference>
<evidence type="ECO:0000256" key="4">
    <source>
        <dbReference type="ARBA" id="ARBA00022801"/>
    </source>
</evidence>
<keyword evidence="5" id="KW-0234">DNA repair</keyword>
<evidence type="ECO:0000256" key="2">
    <source>
        <dbReference type="ARBA" id="ARBA00022759"/>
    </source>
</evidence>
<dbReference type="NCBIfam" id="TIGR00632">
    <property type="entry name" value="vsr"/>
    <property type="match status" value="1"/>
</dbReference>
<accession>A0A7H0LIZ2</accession>
<dbReference type="Gene3D" id="3.40.960.10">
    <property type="entry name" value="VSR Endonuclease"/>
    <property type="match status" value="1"/>
</dbReference>
<evidence type="ECO:0000313" key="7">
    <source>
        <dbReference type="EMBL" id="QNQ09645.1"/>
    </source>
</evidence>
<evidence type="ECO:0000313" key="8">
    <source>
        <dbReference type="Proteomes" id="UP000516148"/>
    </source>
</evidence>
<gene>
    <name evidence="7" type="primary">vsr</name>
    <name evidence="7" type="ORF">H3Z74_23995</name>
</gene>
<evidence type="ECO:0000256" key="5">
    <source>
        <dbReference type="ARBA" id="ARBA00023204"/>
    </source>
</evidence>
<keyword evidence="4" id="KW-0378">Hydrolase</keyword>
<dbReference type="SUPFAM" id="SSF52980">
    <property type="entry name" value="Restriction endonuclease-like"/>
    <property type="match status" value="1"/>
</dbReference>
<sequence>MVDIVDPATRSRMMAGIRGRNTRPELTLRSALHRSGRRFRLHDGRLPGRPDIVLPARRAVVLVHGCFWHRHDGCHWCSTPGSNAEFWQKKFDANVARDAAQKLALRDLDWRVAVMWECSLRRPWQADSIGRLIDWLDAGEPEFESPLVRPADNLDPKN</sequence>
<dbReference type="GO" id="GO:0004519">
    <property type="term" value="F:endonuclease activity"/>
    <property type="evidence" value="ECO:0007669"/>
    <property type="project" value="UniProtKB-KW"/>
</dbReference>
<evidence type="ECO:0000256" key="6">
    <source>
        <dbReference type="ARBA" id="ARBA00029466"/>
    </source>
</evidence>
<dbReference type="CDD" id="cd00221">
    <property type="entry name" value="Vsr"/>
    <property type="match status" value="1"/>
</dbReference>
<keyword evidence="8" id="KW-1185">Reference proteome</keyword>
<dbReference type="RefSeq" id="WP_187761956.1">
    <property type="nucleotide sequence ID" value="NZ_CP061038.1"/>
</dbReference>
<comment type="similarity">
    <text evidence="6">Belongs to the Vsr family.</text>
</comment>
<dbReference type="Proteomes" id="UP000516148">
    <property type="component" value="Chromosome"/>
</dbReference>
<evidence type="ECO:0000256" key="3">
    <source>
        <dbReference type="ARBA" id="ARBA00022763"/>
    </source>
</evidence>
<dbReference type="InterPro" id="IPR011335">
    <property type="entry name" value="Restrct_endonuc-II-like"/>
</dbReference>
<dbReference type="InterPro" id="IPR004603">
    <property type="entry name" value="DNA_mismatch_endonuc_vsr"/>
</dbReference>
<proteinExistence type="inferred from homology"/>
<evidence type="ECO:0000256" key="1">
    <source>
        <dbReference type="ARBA" id="ARBA00022722"/>
    </source>
</evidence>
<protein>
    <submittedName>
        <fullName evidence="7">DNA mismatch endonuclease Vsr</fullName>
    </submittedName>
</protein>
<dbReference type="Pfam" id="PF03852">
    <property type="entry name" value="Vsr"/>
    <property type="match status" value="1"/>
</dbReference>
<keyword evidence="3" id="KW-0227">DNA damage</keyword>
<reference evidence="7 8" key="1">
    <citation type="submission" date="2020-09" db="EMBL/GenBank/DDBJ databases">
        <title>Sphingomonas sp., a new species isolated from pork steak.</title>
        <authorList>
            <person name="Heidler von Heilborn D."/>
        </authorList>
    </citation>
    <scope>NUCLEOTIDE SEQUENCE [LARGE SCALE GENOMIC DNA]</scope>
    <source>
        <strain evidence="8">S8-3T</strain>
    </source>
</reference>
<keyword evidence="2 7" id="KW-0255">Endonuclease</keyword>
<organism evidence="7 8">
    <name type="scientific">Sphingomonas alpina</name>
    <dbReference type="NCBI Taxonomy" id="653931"/>
    <lineage>
        <taxon>Bacteria</taxon>
        <taxon>Pseudomonadati</taxon>
        <taxon>Pseudomonadota</taxon>
        <taxon>Alphaproteobacteria</taxon>
        <taxon>Sphingomonadales</taxon>
        <taxon>Sphingomonadaceae</taxon>
        <taxon>Sphingomonas</taxon>
    </lineage>
</organism>
<keyword evidence="1" id="KW-0540">Nuclease</keyword>
<dbReference type="EMBL" id="CP061038">
    <property type="protein sequence ID" value="QNQ09645.1"/>
    <property type="molecule type" value="Genomic_DNA"/>
</dbReference>
<dbReference type="GO" id="GO:0006298">
    <property type="term" value="P:mismatch repair"/>
    <property type="evidence" value="ECO:0007669"/>
    <property type="project" value="InterPro"/>
</dbReference>
<name>A0A7H0LIZ2_9SPHN</name>